<evidence type="ECO:0000313" key="1">
    <source>
        <dbReference type="EMBL" id="VDP82139.1"/>
    </source>
</evidence>
<gene>
    <name evidence="1" type="ORF">SMTD_LOCUS20321</name>
</gene>
<organism evidence="1 2">
    <name type="scientific">Schistosoma mattheei</name>
    <dbReference type="NCBI Taxonomy" id="31246"/>
    <lineage>
        <taxon>Eukaryota</taxon>
        <taxon>Metazoa</taxon>
        <taxon>Spiralia</taxon>
        <taxon>Lophotrochozoa</taxon>
        <taxon>Platyhelminthes</taxon>
        <taxon>Trematoda</taxon>
        <taxon>Digenea</taxon>
        <taxon>Strigeidida</taxon>
        <taxon>Schistosomatoidea</taxon>
        <taxon>Schistosomatidae</taxon>
        <taxon>Schistosoma</taxon>
    </lineage>
</organism>
<accession>A0A183Q135</accession>
<evidence type="ECO:0000313" key="2">
    <source>
        <dbReference type="Proteomes" id="UP000269396"/>
    </source>
</evidence>
<reference evidence="1 2" key="1">
    <citation type="submission" date="2018-11" db="EMBL/GenBank/DDBJ databases">
        <authorList>
            <consortium name="Pathogen Informatics"/>
        </authorList>
    </citation>
    <scope>NUCLEOTIDE SEQUENCE [LARGE SCALE GENOMIC DNA]</scope>
    <source>
        <strain>Denwood</strain>
        <strain evidence="2">Zambia</strain>
    </source>
</reference>
<dbReference type="AlphaFoldDB" id="A0A183Q135"/>
<name>A0A183Q135_9TREM</name>
<sequence length="91" mass="9527">MPTPMPKLSSISRAIVSSGPPPLYKPVIFRICVPPAFVPDTAPPPPYGKPLEFEVGIAPPPPTPVGPTSSTIPSLGEPILLAPRRPVCIIV</sequence>
<protein>
    <submittedName>
        <fullName evidence="1">Uncharacterized protein</fullName>
    </submittedName>
</protein>
<dbReference type="Proteomes" id="UP000269396">
    <property type="component" value="Unassembled WGS sequence"/>
</dbReference>
<keyword evidence="2" id="KW-1185">Reference proteome</keyword>
<dbReference type="EMBL" id="UZAL01044134">
    <property type="protein sequence ID" value="VDP82139.1"/>
    <property type="molecule type" value="Genomic_DNA"/>
</dbReference>
<proteinExistence type="predicted"/>